<accession>A0ABW6V4Q7</accession>
<organism evidence="1 2">
    <name type="scientific">Microtetraspora fusca</name>
    <dbReference type="NCBI Taxonomy" id="1997"/>
    <lineage>
        <taxon>Bacteria</taxon>
        <taxon>Bacillati</taxon>
        <taxon>Actinomycetota</taxon>
        <taxon>Actinomycetes</taxon>
        <taxon>Streptosporangiales</taxon>
        <taxon>Streptosporangiaceae</taxon>
        <taxon>Microtetraspora</taxon>
    </lineage>
</organism>
<proteinExistence type="predicted"/>
<dbReference type="RefSeq" id="WP_066933274.1">
    <property type="nucleotide sequence ID" value="NZ_BBYK01000038.1"/>
</dbReference>
<evidence type="ECO:0000313" key="2">
    <source>
        <dbReference type="Proteomes" id="UP001602119"/>
    </source>
</evidence>
<keyword evidence="2" id="KW-1185">Reference proteome</keyword>
<comment type="caution">
    <text evidence="1">The sequence shown here is derived from an EMBL/GenBank/DDBJ whole genome shotgun (WGS) entry which is preliminary data.</text>
</comment>
<name>A0ABW6V4Q7_MICFU</name>
<protein>
    <recommendedName>
        <fullName evidence="3">PE domain-containing protein</fullName>
    </recommendedName>
</protein>
<gene>
    <name evidence="1" type="ORF">ACFY05_09265</name>
</gene>
<dbReference type="Proteomes" id="UP001602119">
    <property type="component" value="Unassembled WGS sequence"/>
</dbReference>
<dbReference type="EMBL" id="JBIAXI010000005">
    <property type="protein sequence ID" value="MFF4773032.1"/>
    <property type="molecule type" value="Genomic_DNA"/>
</dbReference>
<evidence type="ECO:0000313" key="1">
    <source>
        <dbReference type="EMBL" id="MFF4773032.1"/>
    </source>
</evidence>
<sequence length="111" mass="11282">MRKPDGIEVSHTELRAAAEGIVSVGQDIAVEAEIFAAEPAGRPDVWGDGDLGSLIGPIYAQLRNEALEAYAALADGIREAGTIVGTMSVNHAAAESAAEEAGAAAVPDQVV</sequence>
<evidence type="ECO:0008006" key="3">
    <source>
        <dbReference type="Google" id="ProtNLM"/>
    </source>
</evidence>
<reference evidence="1 2" key="1">
    <citation type="submission" date="2024-10" db="EMBL/GenBank/DDBJ databases">
        <title>The Natural Products Discovery Center: Release of the First 8490 Sequenced Strains for Exploring Actinobacteria Biosynthetic Diversity.</title>
        <authorList>
            <person name="Kalkreuter E."/>
            <person name="Kautsar S.A."/>
            <person name="Yang D."/>
            <person name="Bader C.D."/>
            <person name="Teijaro C.N."/>
            <person name="Fluegel L."/>
            <person name="Davis C.M."/>
            <person name="Simpson J.R."/>
            <person name="Lauterbach L."/>
            <person name="Steele A.D."/>
            <person name="Gui C."/>
            <person name="Meng S."/>
            <person name="Li G."/>
            <person name="Viehrig K."/>
            <person name="Ye F."/>
            <person name="Su P."/>
            <person name="Kiefer A.F."/>
            <person name="Nichols A."/>
            <person name="Cepeda A.J."/>
            <person name="Yan W."/>
            <person name="Fan B."/>
            <person name="Jiang Y."/>
            <person name="Adhikari A."/>
            <person name="Zheng C.-J."/>
            <person name="Schuster L."/>
            <person name="Cowan T.M."/>
            <person name="Smanski M.J."/>
            <person name="Chevrette M.G."/>
            <person name="De Carvalho L.P.S."/>
            <person name="Shen B."/>
        </authorList>
    </citation>
    <scope>NUCLEOTIDE SEQUENCE [LARGE SCALE GENOMIC DNA]</scope>
    <source>
        <strain evidence="1 2">NPDC001281</strain>
    </source>
</reference>